<dbReference type="InterPro" id="IPR011856">
    <property type="entry name" value="tRNA_endonuc-like_dom_sf"/>
</dbReference>
<dbReference type="Pfam" id="PF02021">
    <property type="entry name" value="UPF0102"/>
    <property type="match status" value="1"/>
</dbReference>
<dbReference type="CDD" id="cd20736">
    <property type="entry name" value="PoNe_Nuclease"/>
    <property type="match status" value="1"/>
</dbReference>
<evidence type="ECO:0000313" key="4">
    <source>
        <dbReference type="Proteomes" id="UP001321475"/>
    </source>
</evidence>
<comment type="similarity">
    <text evidence="1 2">Belongs to the UPF0102 family.</text>
</comment>
<name>A0ABM8G704_9CELL</name>
<protein>
    <recommendedName>
        <fullName evidence="2">UPF0102 protein GCM10025865_32400</fullName>
    </recommendedName>
</protein>
<proteinExistence type="inferred from homology"/>
<dbReference type="InterPro" id="IPR003509">
    <property type="entry name" value="UPF0102_YraN-like"/>
</dbReference>
<dbReference type="Gene3D" id="3.40.1350.10">
    <property type="match status" value="1"/>
</dbReference>
<accession>A0ABM8G704</accession>
<dbReference type="Proteomes" id="UP001321475">
    <property type="component" value="Chromosome"/>
</dbReference>
<dbReference type="InterPro" id="IPR011335">
    <property type="entry name" value="Restrct_endonuc-II-like"/>
</dbReference>
<dbReference type="PANTHER" id="PTHR34039:SF1">
    <property type="entry name" value="UPF0102 PROTEIN YRAN"/>
    <property type="match status" value="1"/>
</dbReference>
<reference evidence="4" key="1">
    <citation type="journal article" date="2019" name="Int. J. Syst. Evol. Microbiol.">
        <title>The Global Catalogue of Microorganisms (GCM) 10K type strain sequencing project: providing services to taxonomists for standard genome sequencing and annotation.</title>
        <authorList>
            <consortium name="The Broad Institute Genomics Platform"/>
            <consortium name="The Broad Institute Genome Sequencing Center for Infectious Disease"/>
            <person name="Wu L."/>
            <person name="Ma J."/>
        </authorList>
    </citation>
    <scope>NUCLEOTIDE SEQUENCE [LARGE SCALE GENOMIC DNA]</scope>
    <source>
        <strain evidence="4">NBRC 108565</strain>
    </source>
</reference>
<dbReference type="EMBL" id="AP027729">
    <property type="protein sequence ID" value="BDZ43941.1"/>
    <property type="molecule type" value="Genomic_DNA"/>
</dbReference>
<keyword evidence="4" id="KW-1185">Reference proteome</keyword>
<sequence>MRAKDVVGRYGERVAGRFLEDAGWTVLDRGWRGTGGELDIVALDGDALVAVEVKTRRSTRYGHPAEAVTPAKLARLRRLTGEWASLHLDVPGAPVVRSVRIDVLAVVVPGSGAAQVEHLVGVW</sequence>
<evidence type="ECO:0000313" key="3">
    <source>
        <dbReference type="EMBL" id="BDZ43941.1"/>
    </source>
</evidence>
<dbReference type="RefSeq" id="WP_286218033.1">
    <property type="nucleotide sequence ID" value="NZ_AP027729.1"/>
</dbReference>
<gene>
    <name evidence="3" type="ORF">GCM10025865_32400</name>
</gene>
<organism evidence="3 4">
    <name type="scientific">Paraoerskovia sediminicola</name>
    <dbReference type="NCBI Taxonomy" id="1138587"/>
    <lineage>
        <taxon>Bacteria</taxon>
        <taxon>Bacillati</taxon>
        <taxon>Actinomycetota</taxon>
        <taxon>Actinomycetes</taxon>
        <taxon>Micrococcales</taxon>
        <taxon>Cellulomonadaceae</taxon>
        <taxon>Paraoerskovia</taxon>
    </lineage>
</organism>
<dbReference type="SUPFAM" id="SSF52980">
    <property type="entry name" value="Restriction endonuclease-like"/>
    <property type="match status" value="1"/>
</dbReference>
<dbReference type="HAMAP" id="MF_00048">
    <property type="entry name" value="UPF0102"/>
    <property type="match status" value="1"/>
</dbReference>
<evidence type="ECO:0000256" key="1">
    <source>
        <dbReference type="ARBA" id="ARBA00006738"/>
    </source>
</evidence>
<dbReference type="PANTHER" id="PTHR34039">
    <property type="entry name" value="UPF0102 PROTEIN YRAN"/>
    <property type="match status" value="1"/>
</dbReference>
<evidence type="ECO:0000256" key="2">
    <source>
        <dbReference type="HAMAP-Rule" id="MF_00048"/>
    </source>
</evidence>
<dbReference type="NCBIfam" id="NF009154">
    <property type="entry name" value="PRK12497.3-3"/>
    <property type="match status" value="1"/>
</dbReference>